<accession>A0AAI9X1C1</accession>
<dbReference type="Proteomes" id="UP000004057">
    <property type="component" value="Unassembled WGS sequence"/>
</dbReference>
<dbReference type="SUPFAM" id="SSF51735">
    <property type="entry name" value="NAD(P)-binding Rossmann-fold domains"/>
    <property type="match status" value="1"/>
</dbReference>
<dbReference type="EMBL" id="AGBZ02000001">
    <property type="protein sequence ID" value="KAI92963.1"/>
    <property type="molecule type" value="Genomic_DNA"/>
</dbReference>
<dbReference type="InterPro" id="IPR051606">
    <property type="entry name" value="Polyketide_Oxido-like"/>
</dbReference>
<evidence type="ECO:0000313" key="2">
    <source>
        <dbReference type="Proteomes" id="UP000004057"/>
    </source>
</evidence>
<dbReference type="InterPro" id="IPR036291">
    <property type="entry name" value="NAD(P)-bd_dom_sf"/>
</dbReference>
<dbReference type="PANTHER" id="PTHR43355">
    <property type="entry name" value="FLAVIN REDUCTASE (NADPH)"/>
    <property type="match status" value="1"/>
</dbReference>
<organism evidence="1 2">
    <name type="scientific">Spiroplasma melliferum KC3</name>
    <dbReference type="NCBI Taxonomy" id="570509"/>
    <lineage>
        <taxon>Bacteria</taxon>
        <taxon>Bacillati</taxon>
        <taxon>Mycoplasmatota</taxon>
        <taxon>Mollicutes</taxon>
        <taxon>Entomoplasmatales</taxon>
        <taxon>Spiroplasmataceae</taxon>
        <taxon>Spiroplasma</taxon>
    </lineage>
</organism>
<dbReference type="AlphaFoldDB" id="A0AAI9X1C1"/>
<dbReference type="RefSeq" id="WP_004028129.1">
    <property type="nucleotide sequence ID" value="NZ_AGBZ02000001.1"/>
</dbReference>
<sequence length="200" mass="22571">MRILLIGAQGKLGQKLINELINYNNLTITKFAGNASDFEQLKAQAIGHDVLVSTVSARSIEELVKIANNMIKIAAENNQRIVWSGGAGSLWTWDRTRLVDIPIDQFPTNLESWKPAIYGHYEVLKLLQNSSITWSYMSPALEFEDIEPLGWYQTKISDDALYNEINIIFASYASGAKALAAEITKPQYLNQRFTIYEICH</sequence>
<evidence type="ECO:0000313" key="1">
    <source>
        <dbReference type="EMBL" id="KAI92963.1"/>
    </source>
</evidence>
<dbReference type="Gene3D" id="3.40.50.720">
    <property type="entry name" value="NAD(P)-binding Rossmann-like Domain"/>
    <property type="match status" value="1"/>
</dbReference>
<protein>
    <submittedName>
        <fullName evidence="1">NADH-flavin reductase</fullName>
    </submittedName>
</protein>
<gene>
    <name evidence="1" type="ORF">SPM_003025</name>
</gene>
<name>A0AAI9X1C1_SPIME</name>
<reference evidence="1 2" key="1">
    <citation type="journal article" date="2012" name="J. Proteome Res.">
        <title>Application of Spiroplasma melliferum proteogenomic profiling for the discovery of virulence factors and pathogenicity mechanisms in host-associated spiroplasmas.</title>
        <authorList>
            <person name="Alexeev D."/>
            <person name="Kostrjukova E."/>
            <person name="Aliper A."/>
            <person name="Popenko A."/>
            <person name="Bazaleev N."/>
            <person name="Tyakht A."/>
            <person name="Selezneva O."/>
            <person name="Akopian T."/>
            <person name="Prichodko E."/>
            <person name="Kondratov I."/>
            <person name="Chukin M."/>
            <person name="Demina I."/>
            <person name="Galyamina M."/>
            <person name="Kamashev D."/>
            <person name="Vanyushkina A."/>
            <person name="Ladygina V."/>
            <person name="Levitskii S."/>
            <person name="Lazarev V."/>
            <person name="Govorun V."/>
        </authorList>
    </citation>
    <scope>NUCLEOTIDE SEQUENCE [LARGE SCALE GENOMIC DNA]</scope>
    <source>
        <strain evidence="1 2">KC3</strain>
    </source>
</reference>
<dbReference type="GO" id="GO:0016646">
    <property type="term" value="F:oxidoreductase activity, acting on the CH-NH group of donors, NAD or NADP as acceptor"/>
    <property type="evidence" value="ECO:0007669"/>
    <property type="project" value="TreeGrafter"/>
</dbReference>
<comment type="caution">
    <text evidence="1">The sequence shown here is derived from an EMBL/GenBank/DDBJ whole genome shotgun (WGS) entry which is preliminary data.</text>
</comment>
<dbReference type="PANTHER" id="PTHR43355:SF2">
    <property type="entry name" value="FLAVIN REDUCTASE (NADPH)"/>
    <property type="match status" value="1"/>
</dbReference>
<proteinExistence type="predicted"/>